<comment type="caution">
    <text evidence="1">The sequence shown here is derived from an EMBL/GenBank/DDBJ whole genome shotgun (WGS) entry which is preliminary data.</text>
</comment>
<accession>A0AAD8A0G8</accession>
<dbReference type="AlphaFoldDB" id="A0AAD8A0G8"/>
<evidence type="ECO:0000313" key="1">
    <source>
        <dbReference type="EMBL" id="KAJ9590103.1"/>
    </source>
</evidence>
<protein>
    <submittedName>
        <fullName evidence="1">Uncharacterized protein</fullName>
    </submittedName>
</protein>
<dbReference type="Proteomes" id="UP001233999">
    <property type="component" value="Unassembled WGS sequence"/>
</dbReference>
<reference evidence="1" key="2">
    <citation type="submission" date="2023-05" db="EMBL/GenBank/DDBJ databases">
        <authorList>
            <person name="Fouks B."/>
        </authorList>
    </citation>
    <scope>NUCLEOTIDE SEQUENCE</scope>
    <source>
        <strain evidence="1">Stay&amp;Tobe</strain>
        <tissue evidence="1">Testes</tissue>
    </source>
</reference>
<feature type="non-terminal residue" evidence="1">
    <location>
        <position position="1"/>
    </location>
</feature>
<name>A0AAD8A0G8_DIPPU</name>
<proteinExistence type="predicted"/>
<keyword evidence="2" id="KW-1185">Reference proteome</keyword>
<sequence length="81" mass="9287">RFALNCGGHLHERCGRCGRCISGGCRCSSGDSLFLWTCKIFNEFSESNRDLGWSVPRPGMLIWLAFFITYHRVKWPSTQKT</sequence>
<reference evidence="1" key="1">
    <citation type="journal article" date="2023" name="IScience">
        <title>Live-bearing cockroach genome reveals convergent evolutionary mechanisms linked to viviparity in insects and beyond.</title>
        <authorList>
            <person name="Fouks B."/>
            <person name="Harrison M.C."/>
            <person name="Mikhailova A.A."/>
            <person name="Marchal E."/>
            <person name="English S."/>
            <person name="Carruthers M."/>
            <person name="Jennings E.C."/>
            <person name="Chiamaka E.L."/>
            <person name="Frigard R.A."/>
            <person name="Pippel M."/>
            <person name="Attardo G.M."/>
            <person name="Benoit J.B."/>
            <person name="Bornberg-Bauer E."/>
            <person name="Tobe S.S."/>
        </authorList>
    </citation>
    <scope>NUCLEOTIDE SEQUENCE</scope>
    <source>
        <strain evidence="1">Stay&amp;Tobe</strain>
    </source>
</reference>
<gene>
    <name evidence="1" type="ORF">L9F63_016782</name>
</gene>
<feature type="non-terminal residue" evidence="1">
    <location>
        <position position="81"/>
    </location>
</feature>
<organism evidence="1 2">
    <name type="scientific">Diploptera punctata</name>
    <name type="common">Pacific beetle cockroach</name>
    <dbReference type="NCBI Taxonomy" id="6984"/>
    <lineage>
        <taxon>Eukaryota</taxon>
        <taxon>Metazoa</taxon>
        <taxon>Ecdysozoa</taxon>
        <taxon>Arthropoda</taxon>
        <taxon>Hexapoda</taxon>
        <taxon>Insecta</taxon>
        <taxon>Pterygota</taxon>
        <taxon>Neoptera</taxon>
        <taxon>Polyneoptera</taxon>
        <taxon>Dictyoptera</taxon>
        <taxon>Blattodea</taxon>
        <taxon>Blaberoidea</taxon>
        <taxon>Blaberidae</taxon>
        <taxon>Diplopterinae</taxon>
        <taxon>Diploptera</taxon>
    </lineage>
</organism>
<evidence type="ECO:0000313" key="2">
    <source>
        <dbReference type="Proteomes" id="UP001233999"/>
    </source>
</evidence>
<dbReference type="EMBL" id="JASPKZ010004561">
    <property type="protein sequence ID" value="KAJ9590103.1"/>
    <property type="molecule type" value="Genomic_DNA"/>
</dbReference>